<feature type="transmembrane region" description="Helical" evidence="4">
    <location>
        <begin position="263"/>
        <end position="282"/>
    </location>
</feature>
<feature type="transmembrane region" description="Helical" evidence="4">
    <location>
        <begin position="224"/>
        <end position="243"/>
    </location>
</feature>
<evidence type="ECO:0000256" key="4">
    <source>
        <dbReference type="SAM" id="Phobius"/>
    </source>
</evidence>
<evidence type="ECO:0000256" key="1">
    <source>
        <dbReference type="ARBA" id="ARBA00022692"/>
    </source>
</evidence>
<sequence length="417" mass="43494">MPMLDVTSADEIADDVRVRSNVVRLAAAQALTGANSAVIFATGSIVGATLAPDMSFATVPISMYVVGLAAGTLPTGAISRRFGRRAAFVVGTGLGTLTGLIGSFAILHASFALFCLATFLGGLYGSVAQSYRFAAADGASAAYRPKAVSWVMAGGVFAGVLGPQLVQWTMDIWSPYLFAFSFLVQAAVALVAMGIVAGVDMPKPAPADLHGGRPLLTIVTQPRFIAAALCGVISYPMMNLVMTSAPLAMKMCGLSLSDSNFGIQWHIVAMYGPSFFTGALIARFGAPKIVAAGLLLEAGAATIGLSGITAMHFWATLIVLGIGWNFSFIGASALVLETHRPQERNKVQAFNDFLVFGMMAIGSFSSGQLLANYGWSAVNMVVFPPVLLGLAALSLASFARRRKARLESAMGEFPDAI</sequence>
<feature type="transmembrane region" description="Helical" evidence="4">
    <location>
        <begin position="314"/>
        <end position="337"/>
    </location>
</feature>
<protein>
    <submittedName>
        <fullName evidence="5">MFS transporter</fullName>
    </submittedName>
</protein>
<evidence type="ECO:0000313" key="5">
    <source>
        <dbReference type="EMBL" id="TYL88301.1"/>
    </source>
</evidence>
<dbReference type="Gene3D" id="1.20.1250.20">
    <property type="entry name" value="MFS general substrate transporter like domains"/>
    <property type="match status" value="1"/>
</dbReference>
<proteinExistence type="predicted"/>
<dbReference type="SUPFAM" id="SSF103473">
    <property type="entry name" value="MFS general substrate transporter"/>
    <property type="match status" value="1"/>
</dbReference>
<dbReference type="PANTHER" id="PTHR23534:SF1">
    <property type="entry name" value="MAJOR FACILITATOR SUPERFAMILY PROTEIN"/>
    <property type="match status" value="1"/>
</dbReference>
<evidence type="ECO:0000313" key="6">
    <source>
        <dbReference type="Proteomes" id="UP000324758"/>
    </source>
</evidence>
<feature type="transmembrane region" description="Helical" evidence="4">
    <location>
        <begin position="54"/>
        <end position="74"/>
    </location>
</feature>
<feature type="transmembrane region" description="Helical" evidence="4">
    <location>
        <begin position="111"/>
        <end position="135"/>
    </location>
</feature>
<keyword evidence="3 4" id="KW-0472">Membrane</keyword>
<dbReference type="InterPro" id="IPR036259">
    <property type="entry name" value="MFS_trans_sf"/>
</dbReference>
<evidence type="ECO:0000256" key="2">
    <source>
        <dbReference type="ARBA" id="ARBA00022989"/>
    </source>
</evidence>
<accession>A0A5D3K672</accession>
<dbReference type="Proteomes" id="UP000324758">
    <property type="component" value="Unassembled WGS sequence"/>
</dbReference>
<dbReference type="OrthoDB" id="8558006at2"/>
<evidence type="ECO:0000256" key="3">
    <source>
        <dbReference type="ARBA" id="ARBA00023136"/>
    </source>
</evidence>
<gene>
    <name evidence="5" type="ORF">FXB40_38225</name>
</gene>
<feature type="transmembrane region" description="Helical" evidence="4">
    <location>
        <begin position="377"/>
        <end position="398"/>
    </location>
</feature>
<dbReference type="GO" id="GO:0022857">
    <property type="term" value="F:transmembrane transporter activity"/>
    <property type="evidence" value="ECO:0007669"/>
    <property type="project" value="InterPro"/>
</dbReference>
<dbReference type="EMBL" id="VSSS01000067">
    <property type="protein sequence ID" value="TYL88301.1"/>
    <property type="molecule type" value="Genomic_DNA"/>
</dbReference>
<dbReference type="InterPro" id="IPR011701">
    <property type="entry name" value="MFS"/>
</dbReference>
<dbReference type="AlphaFoldDB" id="A0A5D3K672"/>
<feature type="transmembrane region" description="Helical" evidence="4">
    <location>
        <begin position="178"/>
        <end position="199"/>
    </location>
</feature>
<feature type="transmembrane region" description="Helical" evidence="4">
    <location>
        <begin position="289"/>
        <end position="308"/>
    </location>
</feature>
<feature type="transmembrane region" description="Helical" evidence="4">
    <location>
        <begin position="25"/>
        <end position="48"/>
    </location>
</feature>
<feature type="transmembrane region" description="Helical" evidence="4">
    <location>
        <begin position="86"/>
        <end position="105"/>
    </location>
</feature>
<keyword evidence="2 4" id="KW-1133">Transmembrane helix</keyword>
<comment type="caution">
    <text evidence="5">The sequence shown here is derived from an EMBL/GenBank/DDBJ whole genome shotgun (WGS) entry which is preliminary data.</text>
</comment>
<feature type="transmembrane region" description="Helical" evidence="4">
    <location>
        <begin position="147"/>
        <end position="166"/>
    </location>
</feature>
<organism evidence="5 6">
    <name type="scientific">Bradyrhizobium rifense</name>
    <dbReference type="NCBI Taxonomy" id="515499"/>
    <lineage>
        <taxon>Bacteria</taxon>
        <taxon>Pseudomonadati</taxon>
        <taxon>Pseudomonadota</taxon>
        <taxon>Alphaproteobacteria</taxon>
        <taxon>Hyphomicrobiales</taxon>
        <taxon>Nitrobacteraceae</taxon>
        <taxon>Bradyrhizobium</taxon>
    </lineage>
</organism>
<dbReference type="Pfam" id="PF07690">
    <property type="entry name" value="MFS_1"/>
    <property type="match status" value="2"/>
</dbReference>
<name>A0A5D3K672_9BRAD</name>
<keyword evidence="6" id="KW-1185">Reference proteome</keyword>
<reference evidence="5 6" key="1">
    <citation type="submission" date="2019-08" db="EMBL/GenBank/DDBJ databases">
        <title>Bradyrhizobium hipponensis sp. nov., a rhizobium isolated from a Lupinus angustifolius root nodule in Tunisia.</title>
        <authorList>
            <person name="Off K."/>
            <person name="Rejili M."/>
            <person name="Mars M."/>
            <person name="Brachmann A."/>
            <person name="Marin M."/>
        </authorList>
    </citation>
    <scope>NUCLEOTIDE SEQUENCE [LARGE SCALE GENOMIC DNA]</scope>
    <source>
        <strain evidence="5 6">CTAW71</strain>
    </source>
</reference>
<feature type="transmembrane region" description="Helical" evidence="4">
    <location>
        <begin position="349"/>
        <end position="371"/>
    </location>
</feature>
<keyword evidence="1 4" id="KW-0812">Transmembrane</keyword>
<dbReference type="PANTHER" id="PTHR23534">
    <property type="entry name" value="MFS PERMEASE"/>
    <property type="match status" value="1"/>
</dbReference>